<dbReference type="RefSeq" id="XP_020126619.1">
    <property type="nucleotide sequence ID" value="XM_020278097.1"/>
</dbReference>
<evidence type="ECO:0000313" key="2">
    <source>
        <dbReference type="EMBL" id="OJD30359.1"/>
    </source>
</evidence>
<proteinExistence type="predicted"/>
<comment type="caution">
    <text evidence="2">The sequence shown here is derived from an EMBL/GenBank/DDBJ whole genome shotgun (WGS) entry which is preliminary data.</text>
</comment>
<organism evidence="2 3">
    <name type="scientific">Diplodia corticola</name>
    <dbReference type="NCBI Taxonomy" id="236234"/>
    <lineage>
        <taxon>Eukaryota</taxon>
        <taxon>Fungi</taxon>
        <taxon>Dikarya</taxon>
        <taxon>Ascomycota</taxon>
        <taxon>Pezizomycotina</taxon>
        <taxon>Dothideomycetes</taxon>
        <taxon>Dothideomycetes incertae sedis</taxon>
        <taxon>Botryosphaeriales</taxon>
        <taxon>Botryosphaeriaceae</taxon>
        <taxon>Diplodia</taxon>
    </lineage>
</organism>
<feature type="region of interest" description="Disordered" evidence="1">
    <location>
        <begin position="349"/>
        <end position="393"/>
    </location>
</feature>
<evidence type="ECO:0000313" key="3">
    <source>
        <dbReference type="Proteomes" id="UP000183809"/>
    </source>
</evidence>
<feature type="region of interest" description="Disordered" evidence="1">
    <location>
        <begin position="1"/>
        <end position="103"/>
    </location>
</feature>
<dbReference type="GeneID" id="31018358"/>
<protein>
    <submittedName>
        <fullName evidence="2">Uncharacterized protein</fullName>
    </submittedName>
</protein>
<feature type="compositionally biased region" description="Basic and acidic residues" evidence="1">
    <location>
        <begin position="56"/>
        <end position="65"/>
    </location>
</feature>
<feature type="compositionally biased region" description="Pro residues" evidence="1">
    <location>
        <begin position="9"/>
        <end position="21"/>
    </location>
</feature>
<name>A0A1J9RPG7_9PEZI</name>
<accession>A0A1J9RPG7</accession>
<evidence type="ECO:0000256" key="1">
    <source>
        <dbReference type="SAM" id="MobiDB-lite"/>
    </source>
</evidence>
<dbReference type="AlphaFoldDB" id="A0A1J9RPG7"/>
<feature type="compositionally biased region" description="Polar residues" evidence="1">
    <location>
        <begin position="215"/>
        <end position="233"/>
    </location>
</feature>
<keyword evidence="3" id="KW-1185">Reference proteome</keyword>
<reference evidence="2 3" key="1">
    <citation type="submission" date="2016-10" db="EMBL/GenBank/DDBJ databases">
        <title>Proteomics and genomics reveal pathogen-plant mechanisms compatible with a hemibiotrophic lifestyle of Diplodia corticola.</title>
        <authorList>
            <person name="Fernandes I."/>
            <person name="De Jonge R."/>
            <person name="Van De Peer Y."/>
            <person name="Devreese B."/>
            <person name="Alves A."/>
            <person name="Esteves A.C."/>
        </authorList>
    </citation>
    <scope>NUCLEOTIDE SEQUENCE [LARGE SCALE GENOMIC DNA]</scope>
    <source>
        <strain evidence="2 3">CBS 112549</strain>
    </source>
</reference>
<feature type="compositionally biased region" description="Basic and acidic residues" evidence="1">
    <location>
        <begin position="178"/>
        <end position="188"/>
    </location>
</feature>
<feature type="compositionally biased region" description="Low complexity" evidence="1">
    <location>
        <begin position="66"/>
        <end position="79"/>
    </location>
</feature>
<gene>
    <name evidence="2" type="ORF">BKCO1_6200058</name>
</gene>
<feature type="compositionally biased region" description="Basic and acidic residues" evidence="1">
    <location>
        <begin position="234"/>
        <end position="248"/>
    </location>
</feature>
<feature type="region of interest" description="Disordered" evidence="1">
    <location>
        <begin position="176"/>
        <end position="275"/>
    </location>
</feature>
<dbReference type="Proteomes" id="UP000183809">
    <property type="component" value="Unassembled WGS sequence"/>
</dbReference>
<dbReference type="OrthoDB" id="3937237at2759"/>
<sequence>MPAVRFSASPPPRSPPSPRSPPAASSPEPAPAQPVRSALAHPEPSLEATFGLILQSHDRRYDRQDALPPGSSAGSSPRHSATEVAALKRRSNPQRPPRPTSAALQGAQAYLDATLKPSTMRLRDVEAWVEDSLHAQSMYNLTAHSTLDIPAANTHRCSDPLSAGDWSAFEQIPTTPETRMRSDGEPLRRMKSSSFSSSLGRKLARSPSDLMTWLRTPSAQGSASRSRSISQTTDPHEEEQLASIDRRWSASSRRRTLRLSDGSQRALPAPSTPPSYRAVLNGLHRRFYSNDASSDSDSSWTSFGCVDGMRRPDLELKVEQDTDKSKLDGGVRQSNGRANMVKGARIVSEDAATNLSDRTEDANPEEAEDGSSLLYPSGVPKDSGPAEENSPVKETLKRIASRFDVPIRQTRPYMESDTACMMPY</sequence>
<dbReference type="EMBL" id="MNUE01000062">
    <property type="protein sequence ID" value="OJD30359.1"/>
    <property type="molecule type" value="Genomic_DNA"/>
</dbReference>